<comment type="caution">
    <text evidence="2">The sequence shown here is derived from an EMBL/GenBank/DDBJ whole genome shotgun (WGS) entry which is preliminary data.</text>
</comment>
<accession>A0A8B6GIM6</accession>
<dbReference type="GO" id="GO:0003676">
    <property type="term" value="F:nucleic acid binding"/>
    <property type="evidence" value="ECO:0007669"/>
    <property type="project" value="InterPro"/>
</dbReference>
<sequence length="145" mass="17246">MTSFTFRPPSFRKSQPSADEYKCQKCLEKGHFTFECTGKRKYVHRPSRTKEMIKKMKKDEELEKEMKLKELMKQNPEKKQRKKKKKSGKASDIEELLPVVPRERGHNLKILRWRCNQRVNKNVACASDNKSIKTTYHPSVFEVKE</sequence>
<dbReference type="AlphaFoldDB" id="A0A8B6GIM6"/>
<evidence type="ECO:0000313" key="3">
    <source>
        <dbReference type="Proteomes" id="UP000596742"/>
    </source>
</evidence>
<dbReference type="InterPro" id="IPR036875">
    <property type="entry name" value="Znf_CCHC_sf"/>
</dbReference>
<dbReference type="InterPro" id="IPR039715">
    <property type="entry name" value="ZCCHC10"/>
</dbReference>
<protein>
    <submittedName>
        <fullName evidence="2">Uncharacterized protein</fullName>
    </submittedName>
</protein>
<dbReference type="Proteomes" id="UP000596742">
    <property type="component" value="Unassembled WGS sequence"/>
</dbReference>
<feature type="region of interest" description="Disordered" evidence="1">
    <location>
        <begin position="69"/>
        <end position="94"/>
    </location>
</feature>
<dbReference type="OrthoDB" id="437973at2759"/>
<dbReference type="PANTHER" id="PTHR13491:SF0">
    <property type="entry name" value="ZINC FINGER CCHC DOMAIN-CONTAINING PROTEIN 10"/>
    <property type="match status" value="1"/>
</dbReference>
<keyword evidence="3" id="KW-1185">Reference proteome</keyword>
<evidence type="ECO:0000256" key="1">
    <source>
        <dbReference type="SAM" id="MobiDB-lite"/>
    </source>
</evidence>
<proteinExistence type="predicted"/>
<name>A0A8B6GIM6_MYTGA</name>
<feature type="compositionally biased region" description="Basic residues" evidence="1">
    <location>
        <begin position="79"/>
        <end position="88"/>
    </location>
</feature>
<gene>
    <name evidence="2" type="ORF">MGAL_10B090389</name>
</gene>
<dbReference type="GO" id="GO:0008270">
    <property type="term" value="F:zinc ion binding"/>
    <property type="evidence" value="ECO:0007669"/>
    <property type="project" value="InterPro"/>
</dbReference>
<feature type="compositionally biased region" description="Basic and acidic residues" evidence="1">
    <location>
        <begin position="69"/>
        <end position="78"/>
    </location>
</feature>
<evidence type="ECO:0000313" key="2">
    <source>
        <dbReference type="EMBL" id="VDI64213.1"/>
    </source>
</evidence>
<organism evidence="2 3">
    <name type="scientific">Mytilus galloprovincialis</name>
    <name type="common">Mediterranean mussel</name>
    <dbReference type="NCBI Taxonomy" id="29158"/>
    <lineage>
        <taxon>Eukaryota</taxon>
        <taxon>Metazoa</taxon>
        <taxon>Spiralia</taxon>
        <taxon>Lophotrochozoa</taxon>
        <taxon>Mollusca</taxon>
        <taxon>Bivalvia</taxon>
        <taxon>Autobranchia</taxon>
        <taxon>Pteriomorphia</taxon>
        <taxon>Mytilida</taxon>
        <taxon>Mytiloidea</taxon>
        <taxon>Mytilidae</taxon>
        <taxon>Mytilinae</taxon>
        <taxon>Mytilus</taxon>
    </lineage>
</organism>
<reference evidence="2" key="1">
    <citation type="submission" date="2018-11" db="EMBL/GenBank/DDBJ databases">
        <authorList>
            <person name="Alioto T."/>
            <person name="Alioto T."/>
        </authorList>
    </citation>
    <scope>NUCLEOTIDE SEQUENCE</scope>
</reference>
<dbReference type="PANTHER" id="PTHR13491">
    <property type="entry name" value="ZCCHC10 PROTEIN"/>
    <property type="match status" value="1"/>
</dbReference>
<dbReference type="SUPFAM" id="SSF57756">
    <property type="entry name" value="Retrovirus zinc finger-like domains"/>
    <property type="match status" value="1"/>
</dbReference>
<dbReference type="EMBL" id="UYJE01008483">
    <property type="protein sequence ID" value="VDI64213.1"/>
    <property type="molecule type" value="Genomic_DNA"/>
</dbReference>
<dbReference type="Pfam" id="PF13917">
    <property type="entry name" value="zf-CCHC_3"/>
    <property type="match status" value="1"/>
</dbReference>